<proteinExistence type="inferred from homology"/>
<dbReference type="InterPro" id="IPR030678">
    <property type="entry name" value="Peptide/Ni-bd"/>
</dbReference>
<dbReference type="InterPro" id="IPR000914">
    <property type="entry name" value="SBP_5_dom"/>
</dbReference>
<protein>
    <submittedName>
        <fullName evidence="6">ABC transporter substrate-binding protein</fullName>
    </submittedName>
</protein>
<evidence type="ECO:0000256" key="2">
    <source>
        <dbReference type="ARBA" id="ARBA00005695"/>
    </source>
</evidence>
<evidence type="ECO:0000313" key="6">
    <source>
        <dbReference type="EMBL" id="GAA3737580.1"/>
    </source>
</evidence>
<dbReference type="InterPro" id="IPR039424">
    <property type="entry name" value="SBP_5"/>
</dbReference>
<dbReference type="PANTHER" id="PTHR30290">
    <property type="entry name" value="PERIPLASMIC BINDING COMPONENT OF ABC TRANSPORTER"/>
    <property type="match status" value="1"/>
</dbReference>
<dbReference type="Gene3D" id="3.10.105.10">
    <property type="entry name" value="Dipeptide-binding Protein, Domain 3"/>
    <property type="match status" value="1"/>
</dbReference>
<dbReference type="Pfam" id="PF00496">
    <property type="entry name" value="SBP_bac_5"/>
    <property type="match status" value="1"/>
</dbReference>
<evidence type="ECO:0000256" key="4">
    <source>
        <dbReference type="ARBA" id="ARBA00022729"/>
    </source>
</evidence>
<evidence type="ECO:0000259" key="5">
    <source>
        <dbReference type="Pfam" id="PF00496"/>
    </source>
</evidence>
<dbReference type="Gene3D" id="3.90.76.10">
    <property type="entry name" value="Dipeptide-binding Protein, Domain 1"/>
    <property type="match status" value="1"/>
</dbReference>
<dbReference type="SUPFAM" id="SSF53850">
    <property type="entry name" value="Periplasmic binding protein-like II"/>
    <property type="match status" value="1"/>
</dbReference>
<gene>
    <name evidence="6" type="ORF">GCM10022402_16950</name>
</gene>
<sequence length="515" mass="55753">MIVPPISAHSRRGPRHLAKAGLGTVLALGLLTACGPPDDSSQSSGETADTLTIGTSISADTINPLNKQYATFQFNAFDALVRQMRGDEQPQPRLAVNWEQVSDTLWRFTLRDDATFHNGEPVTAEDVVFSFNTVMEEQYANAAYLTTVEEVREGEGGTVEIETSEPDPLLLSHIGQIFIVPKAHWQEVGGAEGFGKDPIGSGPYQIVSYDPADGVEYEAYDGFWGEAPATTNVEVRFITDTGALSSALEAGQIDVAHQLDSSAIETLDGSNGIDVHSEFSGLQNMFQLNTTQEPFDNLKVRQAAVAALDAPGMIEALTYGAGILEDGQVAVPGVFGYSPDIERPPYDPEKARALLEEADAVGTEITLSGQARTKALLESIGEQLDAVGFETTIEANEIGVWVEQFRNGTDADIFYRGASYSGVFDASRPYSFISSGERPFVEDEQWDELYAAQRTEMDRAAREQALIEAAEYVREQAYVLYTFGRPAVSASAEGVEGIEFDDGLVLLLDQATKTA</sequence>
<comment type="similarity">
    <text evidence="2">Belongs to the bacterial solute-binding protein 5 family.</text>
</comment>
<dbReference type="PANTHER" id="PTHR30290:SF10">
    <property type="entry name" value="PERIPLASMIC OLIGOPEPTIDE-BINDING PROTEIN-RELATED"/>
    <property type="match status" value="1"/>
</dbReference>
<keyword evidence="7" id="KW-1185">Reference proteome</keyword>
<dbReference type="RefSeq" id="WP_344969264.1">
    <property type="nucleotide sequence ID" value="NZ_BAABDD010000006.1"/>
</dbReference>
<dbReference type="Gene3D" id="3.40.190.10">
    <property type="entry name" value="Periplasmic binding protein-like II"/>
    <property type="match status" value="1"/>
</dbReference>
<evidence type="ECO:0000313" key="7">
    <source>
        <dbReference type="Proteomes" id="UP001500908"/>
    </source>
</evidence>
<keyword evidence="3" id="KW-0813">Transport</keyword>
<dbReference type="CDD" id="cd00995">
    <property type="entry name" value="PBP2_NikA_DppA_OppA_like"/>
    <property type="match status" value="1"/>
</dbReference>
<comment type="caution">
    <text evidence="6">The sequence shown here is derived from an EMBL/GenBank/DDBJ whole genome shotgun (WGS) entry which is preliminary data.</text>
</comment>
<keyword evidence="4" id="KW-0732">Signal</keyword>
<evidence type="ECO:0000256" key="3">
    <source>
        <dbReference type="ARBA" id="ARBA00022448"/>
    </source>
</evidence>
<organism evidence="6 7">
    <name type="scientific">Salinactinospora qingdaonensis</name>
    <dbReference type="NCBI Taxonomy" id="702744"/>
    <lineage>
        <taxon>Bacteria</taxon>
        <taxon>Bacillati</taxon>
        <taxon>Actinomycetota</taxon>
        <taxon>Actinomycetes</taxon>
        <taxon>Streptosporangiales</taxon>
        <taxon>Nocardiopsidaceae</taxon>
        <taxon>Salinactinospora</taxon>
    </lineage>
</organism>
<accession>A0ABP7FF80</accession>
<dbReference type="Proteomes" id="UP001500908">
    <property type="component" value="Unassembled WGS sequence"/>
</dbReference>
<feature type="domain" description="Solute-binding protein family 5" evidence="5">
    <location>
        <begin position="89"/>
        <end position="430"/>
    </location>
</feature>
<evidence type="ECO:0000256" key="1">
    <source>
        <dbReference type="ARBA" id="ARBA00004196"/>
    </source>
</evidence>
<comment type="subcellular location">
    <subcellularLocation>
        <location evidence="1">Cell envelope</location>
    </subcellularLocation>
</comment>
<dbReference type="PIRSF" id="PIRSF002741">
    <property type="entry name" value="MppA"/>
    <property type="match status" value="1"/>
</dbReference>
<dbReference type="EMBL" id="BAABDD010000006">
    <property type="protein sequence ID" value="GAA3737580.1"/>
    <property type="molecule type" value="Genomic_DNA"/>
</dbReference>
<name>A0ABP7FF80_9ACTN</name>
<reference evidence="7" key="1">
    <citation type="journal article" date="2019" name="Int. J. Syst. Evol. Microbiol.">
        <title>The Global Catalogue of Microorganisms (GCM) 10K type strain sequencing project: providing services to taxonomists for standard genome sequencing and annotation.</title>
        <authorList>
            <consortium name="The Broad Institute Genomics Platform"/>
            <consortium name="The Broad Institute Genome Sequencing Center for Infectious Disease"/>
            <person name="Wu L."/>
            <person name="Ma J."/>
        </authorList>
    </citation>
    <scope>NUCLEOTIDE SEQUENCE [LARGE SCALE GENOMIC DNA]</scope>
    <source>
        <strain evidence="7">JCM 17137</strain>
    </source>
</reference>